<comment type="caution">
    <text evidence="1">The sequence shown here is derived from an EMBL/GenBank/DDBJ whole genome shotgun (WGS) entry which is preliminary data.</text>
</comment>
<gene>
    <name evidence="1" type="ORF">AFK20_12705</name>
</gene>
<organism evidence="1 2">
    <name type="scientific">Enhydrobacter aerosaccus</name>
    <dbReference type="NCBI Taxonomy" id="225324"/>
    <lineage>
        <taxon>Bacteria</taxon>
        <taxon>Pseudomonadati</taxon>
        <taxon>Pseudomonadota</taxon>
        <taxon>Alphaproteobacteria</taxon>
        <taxon>Hyphomicrobiales</taxon>
        <taxon>Enhydrobacter</taxon>
    </lineage>
</organism>
<protein>
    <submittedName>
        <fullName evidence="1">Uncharacterized protein</fullName>
    </submittedName>
</protein>
<name>A0ABR5IIJ6_9HYPH</name>
<reference evidence="1 2" key="1">
    <citation type="submission" date="2015-07" db="EMBL/GenBank/DDBJ databases">
        <title>Draft genome of Enhydrobacter aerosaccus.</title>
        <authorList>
            <person name="Wang X."/>
        </authorList>
    </citation>
    <scope>NUCLEOTIDE SEQUENCE [LARGE SCALE GENOMIC DNA]</scope>
    <source>
        <strain evidence="1 2">CGMCC9176</strain>
    </source>
</reference>
<dbReference type="Proteomes" id="UP000053900">
    <property type="component" value="Unassembled WGS sequence"/>
</dbReference>
<evidence type="ECO:0000313" key="1">
    <source>
        <dbReference type="EMBL" id="KND16847.1"/>
    </source>
</evidence>
<keyword evidence="2" id="KW-1185">Reference proteome</keyword>
<evidence type="ECO:0000313" key="2">
    <source>
        <dbReference type="Proteomes" id="UP000053900"/>
    </source>
</evidence>
<sequence>MFEERNQSKNLALQMYGRRFLADQTPMEYLAEFLLVFNSAKSDSRKIEDSGSAHYGENTFDVNDDTSYYLPKSRLPLKFLSFFSQSKLETRHAIHQKSFADVLTLLESKMDKTLSDTERKQLVQSLQILLSGFVGVANNRTWSTYSFMPITPSFLGREITWSHSSKDYASWEDSAEAFSISDHNFMARGGEVLFLQIAYVLSNNDNVKDALHQLKIKPFYDKHLQYDLTVLKQDIESQLKKLLADETSSLEQLSQFLEKTLSDFDVPTKATNPASLATIPKCYIIEGFLFANELVNLLKSEISKLEKIELLQQLCVMQVLRSIMSRSRQLDQDALATANFYGNYTWIVSNRKSLPNDSIRKLSEASFNKSEEIIYRVIRACAKLHAPNLEEKQFKNIDKHSFDVFRKMAKTIEFVVPITGSNQRFILTPSLIRLFVYCLIKPSERIKMTDFLKRIYAHFGIAIEGEQLQEAIAWQLESNQDTIISVDISWVEEGLKQSGLLIELSDAVSIVVNP</sequence>
<proteinExistence type="predicted"/>
<accession>A0ABR5IIJ6</accession>
<dbReference type="EMBL" id="LGSW01000025">
    <property type="protein sequence ID" value="KND16847.1"/>
    <property type="molecule type" value="Genomic_DNA"/>
</dbReference>